<evidence type="ECO:0000313" key="2">
    <source>
        <dbReference type="EMBL" id="RVT98936.1"/>
    </source>
</evidence>
<name>A0A437MMT1_9PROT</name>
<gene>
    <name evidence="2" type="ORF">EOD42_02155</name>
</gene>
<protein>
    <submittedName>
        <fullName evidence="2">Uncharacterized protein</fullName>
    </submittedName>
</protein>
<evidence type="ECO:0000313" key="3">
    <source>
        <dbReference type="Proteomes" id="UP000282957"/>
    </source>
</evidence>
<keyword evidence="3" id="KW-1185">Reference proteome</keyword>
<comment type="caution">
    <text evidence="2">The sequence shown here is derived from an EMBL/GenBank/DDBJ whole genome shotgun (WGS) entry which is preliminary data.</text>
</comment>
<accession>A0A437MMT1</accession>
<organism evidence="2 3">
    <name type="scientific">Rhodovarius crocodyli</name>
    <dbReference type="NCBI Taxonomy" id="1979269"/>
    <lineage>
        <taxon>Bacteria</taxon>
        <taxon>Pseudomonadati</taxon>
        <taxon>Pseudomonadota</taxon>
        <taxon>Alphaproteobacteria</taxon>
        <taxon>Acetobacterales</taxon>
        <taxon>Roseomonadaceae</taxon>
        <taxon>Rhodovarius</taxon>
    </lineage>
</organism>
<dbReference type="RefSeq" id="WP_127785468.1">
    <property type="nucleotide sequence ID" value="NZ_SACL01000001.1"/>
</dbReference>
<sequence length="107" mass="11310">MKRLPMKRLLALALLLSVPAAACDPEEMDRAMTEVCAAGISAAQEALDAATPHAREGEMAPMTARLHDLRQQCAAGDPMKAAADTVRLARAAARIEARGDRPANASF</sequence>
<dbReference type="EMBL" id="SACL01000001">
    <property type="protein sequence ID" value="RVT98936.1"/>
    <property type="molecule type" value="Genomic_DNA"/>
</dbReference>
<reference evidence="2 3" key="1">
    <citation type="submission" date="2019-01" db="EMBL/GenBank/DDBJ databases">
        <authorList>
            <person name="Chen W.-M."/>
        </authorList>
    </citation>
    <scope>NUCLEOTIDE SEQUENCE [LARGE SCALE GENOMIC DNA]</scope>
    <source>
        <strain evidence="2 3">CCP-6</strain>
    </source>
</reference>
<keyword evidence="1" id="KW-0732">Signal</keyword>
<evidence type="ECO:0000256" key="1">
    <source>
        <dbReference type="SAM" id="SignalP"/>
    </source>
</evidence>
<feature type="signal peptide" evidence="1">
    <location>
        <begin position="1"/>
        <end position="22"/>
    </location>
</feature>
<feature type="chain" id="PRO_5019076692" evidence="1">
    <location>
        <begin position="23"/>
        <end position="107"/>
    </location>
</feature>
<proteinExistence type="predicted"/>
<dbReference type="AlphaFoldDB" id="A0A437MMT1"/>
<dbReference type="Proteomes" id="UP000282957">
    <property type="component" value="Unassembled WGS sequence"/>
</dbReference>